<dbReference type="EMBL" id="AVOT02019675">
    <property type="protein sequence ID" value="MBW0507390.1"/>
    <property type="molecule type" value="Genomic_DNA"/>
</dbReference>
<proteinExistence type="predicted"/>
<accession>A0A9Q3DPM4</accession>
<gene>
    <name evidence="1" type="ORF">O181_047105</name>
</gene>
<evidence type="ECO:0000313" key="1">
    <source>
        <dbReference type="EMBL" id="MBW0507390.1"/>
    </source>
</evidence>
<reference evidence="1" key="1">
    <citation type="submission" date="2021-03" db="EMBL/GenBank/DDBJ databases">
        <title>Draft genome sequence of rust myrtle Austropuccinia psidii MF-1, a brazilian biotype.</title>
        <authorList>
            <person name="Quecine M.C."/>
            <person name="Pachon D.M.R."/>
            <person name="Bonatelli M.L."/>
            <person name="Correr F.H."/>
            <person name="Franceschini L.M."/>
            <person name="Leite T.F."/>
            <person name="Margarido G.R.A."/>
            <person name="Almeida C.A."/>
            <person name="Ferrarezi J.A."/>
            <person name="Labate C.A."/>
        </authorList>
    </citation>
    <scope>NUCLEOTIDE SEQUENCE</scope>
    <source>
        <strain evidence="1">MF-1</strain>
    </source>
</reference>
<name>A0A9Q3DPM4_9BASI</name>
<sequence length="170" mass="19752">MLEKGWNPKHPVHTLKKYSVDIHPYASTFKLLFDEVRHHEIQSMNDAFEYAKQKWVTIHETPQFKVGDFILVSTLNFNNIKGPKKLKYSFSGAFIIKALHGTNEVKVELSGELEHKHPAFPVSLLKRYPSSDKELFTLRNGTPLDVTPLDQSEEKKLQRVLKERRLRGKN</sequence>
<evidence type="ECO:0000313" key="2">
    <source>
        <dbReference type="Proteomes" id="UP000765509"/>
    </source>
</evidence>
<comment type="caution">
    <text evidence="1">The sequence shown here is derived from an EMBL/GenBank/DDBJ whole genome shotgun (WGS) entry which is preliminary data.</text>
</comment>
<dbReference type="AlphaFoldDB" id="A0A9Q3DPM4"/>
<dbReference type="Proteomes" id="UP000765509">
    <property type="component" value="Unassembled WGS sequence"/>
</dbReference>
<keyword evidence="2" id="KW-1185">Reference proteome</keyword>
<protein>
    <submittedName>
        <fullName evidence="1">Uncharacterized protein</fullName>
    </submittedName>
</protein>
<organism evidence="1 2">
    <name type="scientific">Austropuccinia psidii MF-1</name>
    <dbReference type="NCBI Taxonomy" id="1389203"/>
    <lineage>
        <taxon>Eukaryota</taxon>
        <taxon>Fungi</taxon>
        <taxon>Dikarya</taxon>
        <taxon>Basidiomycota</taxon>
        <taxon>Pucciniomycotina</taxon>
        <taxon>Pucciniomycetes</taxon>
        <taxon>Pucciniales</taxon>
        <taxon>Sphaerophragmiaceae</taxon>
        <taxon>Austropuccinia</taxon>
    </lineage>
</organism>